<proteinExistence type="predicted"/>
<keyword evidence="3" id="KW-1185">Reference proteome</keyword>
<organism evidence="2 3">
    <name type="scientific">Cucumis sativus</name>
    <name type="common">Cucumber</name>
    <dbReference type="NCBI Taxonomy" id="3659"/>
    <lineage>
        <taxon>Eukaryota</taxon>
        <taxon>Viridiplantae</taxon>
        <taxon>Streptophyta</taxon>
        <taxon>Embryophyta</taxon>
        <taxon>Tracheophyta</taxon>
        <taxon>Spermatophyta</taxon>
        <taxon>Magnoliopsida</taxon>
        <taxon>eudicotyledons</taxon>
        <taxon>Gunneridae</taxon>
        <taxon>Pentapetalae</taxon>
        <taxon>rosids</taxon>
        <taxon>fabids</taxon>
        <taxon>Cucurbitales</taxon>
        <taxon>Cucurbitaceae</taxon>
        <taxon>Benincaseae</taxon>
        <taxon>Cucumis</taxon>
    </lineage>
</organism>
<accession>A0A0A0KNA0</accession>
<name>A0A0A0KNA0_CUCSA</name>
<dbReference type="Gramene" id="KGN51033">
    <property type="protein sequence ID" value="KGN51033"/>
    <property type="gene ID" value="Csa_5G410740"/>
</dbReference>
<sequence length="82" mass="9639">MESYNQRRRRCVNGDEPRTNVTVTAQPRGAHERGGRRWWTWVQTLKNGDDRRPNGTVMDNDSKVSWRRKMNSCLMVHAPRGN</sequence>
<evidence type="ECO:0000313" key="3">
    <source>
        <dbReference type="Proteomes" id="UP000029981"/>
    </source>
</evidence>
<reference evidence="2 3" key="2">
    <citation type="journal article" date="2009" name="PLoS ONE">
        <title>An integrated genetic and cytogenetic map of the cucumber genome.</title>
        <authorList>
            <person name="Ren Y."/>
            <person name="Zhang Z."/>
            <person name="Liu J."/>
            <person name="Staub J.E."/>
            <person name="Han Y."/>
            <person name="Cheng Z."/>
            <person name="Li X."/>
            <person name="Lu J."/>
            <person name="Miao H."/>
            <person name="Kang H."/>
            <person name="Xie B."/>
            <person name="Gu X."/>
            <person name="Wang X."/>
            <person name="Du Y."/>
            <person name="Jin W."/>
            <person name="Huang S."/>
        </authorList>
    </citation>
    <scope>NUCLEOTIDE SEQUENCE [LARGE SCALE GENOMIC DNA]</scope>
    <source>
        <strain evidence="3">cv. 9930</strain>
    </source>
</reference>
<dbReference type="Proteomes" id="UP000029981">
    <property type="component" value="Chromosome 5"/>
</dbReference>
<evidence type="ECO:0000313" key="2">
    <source>
        <dbReference type="EMBL" id="KGN51033.1"/>
    </source>
</evidence>
<feature type="region of interest" description="Disordered" evidence="1">
    <location>
        <begin position="1"/>
        <end position="21"/>
    </location>
</feature>
<dbReference type="AlphaFoldDB" id="A0A0A0KNA0"/>
<reference evidence="2 3" key="3">
    <citation type="journal article" date="2010" name="BMC Genomics">
        <title>Transcriptome sequencing and comparative analysis of cucumber flowers with different sex types.</title>
        <authorList>
            <person name="Guo S."/>
            <person name="Zheng Y."/>
            <person name="Joung J.G."/>
            <person name="Liu S."/>
            <person name="Zhang Z."/>
            <person name="Crasta O.R."/>
            <person name="Sobral B.W."/>
            <person name="Xu Y."/>
            <person name="Huang S."/>
            <person name="Fei Z."/>
        </authorList>
    </citation>
    <scope>NUCLEOTIDE SEQUENCE [LARGE SCALE GENOMIC DNA]</scope>
    <source>
        <strain evidence="3">cv. 9930</strain>
    </source>
</reference>
<reference evidence="2 3" key="1">
    <citation type="journal article" date="2009" name="Nat. Genet.">
        <title>The genome of the cucumber, Cucumis sativus L.</title>
        <authorList>
            <person name="Huang S."/>
            <person name="Li R."/>
            <person name="Zhang Z."/>
            <person name="Li L."/>
            <person name="Gu X."/>
            <person name="Fan W."/>
            <person name="Lucas W.J."/>
            <person name="Wang X."/>
            <person name="Xie B."/>
            <person name="Ni P."/>
            <person name="Ren Y."/>
            <person name="Zhu H."/>
            <person name="Li J."/>
            <person name="Lin K."/>
            <person name="Jin W."/>
            <person name="Fei Z."/>
            <person name="Li G."/>
            <person name="Staub J."/>
            <person name="Kilian A."/>
            <person name="van der Vossen E.A."/>
            <person name="Wu Y."/>
            <person name="Guo J."/>
            <person name="He J."/>
            <person name="Jia Z."/>
            <person name="Ren Y."/>
            <person name="Tian G."/>
            <person name="Lu Y."/>
            <person name="Ruan J."/>
            <person name="Qian W."/>
            <person name="Wang M."/>
            <person name="Huang Q."/>
            <person name="Li B."/>
            <person name="Xuan Z."/>
            <person name="Cao J."/>
            <person name="Asan"/>
            <person name="Wu Z."/>
            <person name="Zhang J."/>
            <person name="Cai Q."/>
            <person name="Bai Y."/>
            <person name="Zhao B."/>
            <person name="Han Y."/>
            <person name="Li Y."/>
            <person name="Li X."/>
            <person name="Wang S."/>
            <person name="Shi Q."/>
            <person name="Liu S."/>
            <person name="Cho W.K."/>
            <person name="Kim J.Y."/>
            <person name="Xu Y."/>
            <person name="Heller-Uszynska K."/>
            <person name="Miao H."/>
            <person name="Cheng Z."/>
            <person name="Zhang S."/>
            <person name="Wu J."/>
            <person name="Yang Y."/>
            <person name="Kang H."/>
            <person name="Li M."/>
            <person name="Liang H."/>
            <person name="Ren X."/>
            <person name="Shi Z."/>
            <person name="Wen M."/>
            <person name="Jian M."/>
            <person name="Yang H."/>
            <person name="Zhang G."/>
            <person name="Yang Z."/>
            <person name="Chen R."/>
            <person name="Liu S."/>
            <person name="Li J."/>
            <person name="Ma L."/>
            <person name="Liu H."/>
            <person name="Zhou Y."/>
            <person name="Zhao J."/>
            <person name="Fang X."/>
            <person name="Li G."/>
            <person name="Fang L."/>
            <person name="Li Y."/>
            <person name="Liu D."/>
            <person name="Zheng H."/>
            <person name="Zhang Y."/>
            <person name="Qin N."/>
            <person name="Li Z."/>
            <person name="Yang G."/>
            <person name="Yang S."/>
            <person name="Bolund L."/>
            <person name="Kristiansen K."/>
            <person name="Zheng H."/>
            <person name="Li S."/>
            <person name="Zhang X."/>
            <person name="Yang H."/>
            <person name="Wang J."/>
            <person name="Sun R."/>
            <person name="Zhang B."/>
            <person name="Jiang S."/>
            <person name="Wang J."/>
            <person name="Du Y."/>
            <person name="Li S."/>
        </authorList>
    </citation>
    <scope>NUCLEOTIDE SEQUENCE [LARGE SCALE GENOMIC DNA]</scope>
    <source>
        <strain evidence="3">cv. 9930</strain>
    </source>
</reference>
<dbReference type="EMBL" id="CM002926">
    <property type="protein sequence ID" value="KGN51033.1"/>
    <property type="molecule type" value="Genomic_DNA"/>
</dbReference>
<gene>
    <name evidence="2" type="ORF">Csa_5G410740</name>
</gene>
<reference evidence="2 3" key="4">
    <citation type="journal article" date="2011" name="BMC Genomics">
        <title>RNA-Seq improves annotation of protein-coding genes in the cucumber genome.</title>
        <authorList>
            <person name="Li Z."/>
            <person name="Zhang Z."/>
            <person name="Yan P."/>
            <person name="Huang S."/>
            <person name="Fei Z."/>
            <person name="Lin K."/>
        </authorList>
    </citation>
    <scope>NUCLEOTIDE SEQUENCE [LARGE SCALE GENOMIC DNA]</scope>
    <source>
        <strain evidence="3">cv. 9930</strain>
    </source>
</reference>
<evidence type="ECO:0000256" key="1">
    <source>
        <dbReference type="SAM" id="MobiDB-lite"/>
    </source>
</evidence>
<feature type="compositionally biased region" description="Basic residues" evidence="1">
    <location>
        <begin position="1"/>
        <end position="11"/>
    </location>
</feature>
<protein>
    <submittedName>
        <fullName evidence="2">Uncharacterized protein</fullName>
    </submittedName>
</protein>